<keyword evidence="1" id="KW-0812">Transmembrane</keyword>
<sequence>MTLILWNLFIFIVILYYMDIYQIWVTHNPAWTRREIIFFVVVFTIVTIIEAGQVHRHRVKVYQAIASLLLLAFIAIVYASTVFTRNPMPYARYKLELFWSYKYILNGNMYYAKECFLNFLLLMPVGLLLPYVFDRKISWWKGLLCGIILSGGVEVLQLILRRGLFEWDDIFHNSMGCMFTTMISSCVYGTISKFFSKNK</sequence>
<accession>A0A173RAM6</accession>
<keyword evidence="1" id="KW-0472">Membrane</keyword>
<organism evidence="3 4">
    <name type="scientific">Agathobacter rectalis</name>
    <dbReference type="NCBI Taxonomy" id="39491"/>
    <lineage>
        <taxon>Bacteria</taxon>
        <taxon>Bacillati</taxon>
        <taxon>Bacillota</taxon>
        <taxon>Clostridia</taxon>
        <taxon>Lachnospirales</taxon>
        <taxon>Lachnospiraceae</taxon>
        <taxon>Agathobacter</taxon>
    </lineage>
</organism>
<feature type="transmembrane region" description="Helical" evidence="1">
    <location>
        <begin position="115"/>
        <end position="133"/>
    </location>
</feature>
<feature type="transmembrane region" description="Helical" evidence="1">
    <location>
        <begin position="171"/>
        <end position="191"/>
    </location>
</feature>
<evidence type="ECO:0000313" key="4">
    <source>
        <dbReference type="Proteomes" id="UP000095673"/>
    </source>
</evidence>
<evidence type="ECO:0000256" key="1">
    <source>
        <dbReference type="SAM" id="Phobius"/>
    </source>
</evidence>
<dbReference type="Pfam" id="PF04892">
    <property type="entry name" value="VanZ"/>
    <property type="match status" value="1"/>
</dbReference>
<name>A0A173RAM6_9FIRM</name>
<dbReference type="EMBL" id="CYXM01000001">
    <property type="protein sequence ID" value="CUM75000.1"/>
    <property type="molecule type" value="Genomic_DNA"/>
</dbReference>
<dbReference type="Proteomes" id="UP000095673">
    <property type="component" value="Unassembled WGS sequence"/>
</dbReference>
<evidence type="ECO:0000313" key="3">
    <source>
        <dbReference type="EMBL" id="CUM75000.1"/>
    </source>
</evidence>
<protein>
    <submittedName>
        <fullName evidence="3">VanZ like family</fullName>
    </submittedName>
</protein>
<gene>
    <name evidence="3" type="ORF">ERS852580_00392</name>
</gene>
<dbReference type="AlphaFoldDB" id="A0A173RAM6"/>
<feature type="domain" description="VanZ-like" evidence="2">
    <location>
        <begin position="70"/>
        <end position="184"/>
    </location>
</feature>
<feature type="transmembrane region" description="Helical" evidence="1">
    <location>
        <begin position="61"/>
        <end position="84"/>
    </location>
</feature>
<evidence type="ECO:0000259" key="2">
    <source>
        <dbReference type="Pfam" id="PF04892"/>
    </source>
</evidence>
<keyword evidence="1" id="KW-1133">Transmembrane helix</keyword>
<feature type="transmembrane region" description="Helical" evidence="1">
    <location>
        <begin position="139"/>
        <end position="159"/>
    </location>
</feature>
<feature type="transmembrane region" description="Helical" evidence="1">
    <location>
        <begin position="36"/>
        <end position="55"/>
    </location>
</feature>
<reference evidence="3 4" key="1">
    <citation type="submission" date="2015-09" db="EMBL/GenBank/DDBJ databases">
        <authorList>
            <consortium name="Pathogen Informatics"/>
        </authorList>
    </citation>
    <scope>NUCLEOTIDE SEQUENCE [LARGE SCALE GENOMIC DNA]</scope>
    <source>
        <strain evidence="3 4">2789STDY5834968</strain>
    </source>
</reference>
<proteinExistence type="predicted"/>
<dbReference type="InterPro" id="IPR006976">
    <property type="entry name" value="VanZ-like"/>
</dbReference>
<feature type="transmembrane region" description="Helical" evidence="1">
    <location>
        <begin position="6"/>
        <end position="24"/>
    </location>
</feature>